<sequence>MQRRSVAALLCCLGASTPSLADIYTFVDQKGVLHISNIPNDPRFRLTMATPSYVAPSPAPSRSDTRTAVVPATDQFPPGISYGDRQPARVISEARRRQYAADIVAVAQAYRLEPALLHAVISAESAYDPLAVSRAGAMGLMQLMPATAERFGVSNAFDPLANLHGGARYLRQLLDQFQQLSLALAAYNAGENRVVNSGYTIPPIPETQTYVSRVLGYYDRYRGQY</sequence>
<dbReference type="Gene3D" id="1.10.530.10">
    <property type="match status" value="1"/>
</dbReference>
<dbReference type="EMBL" id="SLWY01000013">
    <property type="protein sequence ID" value="TCO80616.1"/>
    <property type="molecule type" value="Genomic_DNA"/>
</dbReference>
<dbReference type="GO" id="GO:0016020">
    <property type="term" value="C:membrane"/>
    <property type="evidence" value="ECO:0007669"/>
    <property type="project" value="InterPro"/>
</dbReference>
<dbReference type="GO" id="GO:0000270">
    <property type="term" value="P:peptidoglycan metabolic process"/>
    <property type="evidence" value="ECO:0007669"/>
    <property type="project" value="InterPro"/>
</dbReference>
<evidence type="ECO:0000313" key="6">
    <source>
        <dbReference type="Proteomes" id="UP000295765"/>
    </source>
</evidence>
<keyword evidence="6" id="KW-1185">Reference proteome</keyword>
<evidence type="ECO:0000256" key="1">
    <source>
        <dbReference type="ARBA" id="ARBA00007734"/>
    </source>
</evidence>
<name>A0A4R2L921_9GAMM</name>
<dbReference type="PANTHER" id="PTHR37423:SF2">
    <property type="entry name" value="MEMBRANE-BOUND LYTIC MUREIN TRANSGLYCOSYLASE C"/>
    <property type="match status" value="1"/>
</dbReference>
<dbReference type="AlphaFoldDB" id="A0A4R2L921"/>
<dbReference type="GO" id="GO:0008933">
    <property type="term" value="F:peptidoglycan lytic transglycosylase activity"/>
    <property type="evidence" value="ECO:0007669"/>
    <property type="project" value="InterPro"/>
</dbReference>
<dbReference type="PROSITE" id="PS00922">
    <property type="entry name" value="TRANSGLYCOSYLASE"/>
    <property type="match status" value="1"/>
</dbReference>
<reference evidence="5 6" key="1">
    <citation type="submission" date="2019-03" db="EMBL/GenBank/DDBJ databases">
        <title>Genomic Encyclopedia of Type Strains, Phase IV (KMG-IV): sequencing the most valuable type-strain genomes for metagenomic binning, comparative biology and taxonomic classification.</title>
        <authorList>
            <person name="Goeker M."/>
        </authorList>
    </citation>
    <scope>NUCLEOTIDE SEQUENCE [LARGE SCALE GENOMIC DNA]</scope>
    <source>
        <strain evidence="5 6">DSM 25287</strain>
    </source>
</reference>
<feature type="signal peptide" evidence="2">
    <location>
        <begin position="1"/>
        <end position="21"/>
    </location>
</feature>
<feature type="domain" description="DUF4124" evidence="4">
    <location>
        <begin position="10"/>
        <end position="60"/>
    </location>
</feature>
<dbReference type="Pfam" id="PF01464">
    <property type="entry name" value="SLT"/>
    <property type="match status" value="1"/>
</dbReference>
<comment type="caution">
    <text evidence="5">The sequence shown here is derived from an EMBL/GenBank/DDBJ whole genome shotgun (WGS) entry which is preliminary data.</text>
</comment>
<keyword evidence="2" id="KW-0732">Signal</keyword>
<dbReference type="InterPro" id="IPR000189">
    <property type="entry name" value="Transglyc_AS"/>
</dbReference>
<evidence type="ECO:0000313" key="5">
    <source>
        <dbReference type="EMBL" id="TCO80616.1"/>
    </source>
</evidence>
<evidence type="ECO:0000256" key="2">
    <source>
        <dbReference type="SAM" id="SignalP"/>
    </source>
</evidence>
<dbReference type="OrthoDB" id="92254at2"/>
<dbReference type="InterPro" id="IPR008258">
    <property type="entry name" value="Transglycosylase_SLT_dom_1"/>
</dbReference>
<dbReference type="Pfam" id="PF13511">
    <property type="entry name" value="DUF4124"/>
    <property type="match status" value="1"/>
</dbReference>
<dbReference type="InterPro" id="IPR023346">
    <property type="entry name" value="Lysozyme-like_dom_sf"/>
</dbReference>
<evidence type="ECO:0000259" key="3">
    <source>
        <dbReference type="Pfam" id="PF01464"/>
    </source>
</evidence>
<comment type="similarity">
    <text evidence="1">Belongs to the transglycosylase Slt family.</text>
</comment>
<dbReference type="PANTHER" id="PTHR37423">
    <property type="entry name" value="SOLUBLE LYTIC MUREIN TRANSGLYCOSYLASE-RELATED"/>
    <property type="match status" value="1"/>
</dbReference>
<gene>
    <name evidence="5" type="ORF">EV699_11394</name>
</gene>
<proteinExistence type="inferred from homology"/>
<dbReference type="RefSeq" id="WP_132543281.1">
    <property type="nucleotide sequence ID" value="NZ_SLWY01000013.1"/>
</dbReference>
<feature type="chain" id="PRO_5020832052" evidence="2">
    <location>
        <begin position="22"/>
        <end position="225"/>
    </location>
</feature>
<feature type="domain" description="Transglycosylase SLT" evidence="3">
    <location>
        <begin position="106"/>
        <end position="196"/>
    </location>
</feature>
<protein>
    <submittedName>
        <fullName evidence="5">Uncharacterized protein DUF4124</fullName>
    </submittedName>
</protein>
<dbReference type="SUPFAM" id="SSF53955">
    <property type="entry name" value="Lysozyme-like"/>
    <property type="match status" value="1"/>
</dbReference>
<dbReference type="Proteomes" id="UP000295765">
    <property type="component" value="Unassembled WGS sequence"/>
</dbReference>
<dbReference type="InterPro" id="IPR025392">
    <property type="entry name" value="DUF4124"/>
</dbReference>
<organism evidence="5 6">
    <name type="scientific">Plasticicumulans lactativorans</name>
    <dbReference type="NCBI Taxonomy" id="1133106"/>
    <lineage>
        <taxon>Bacteria</taxon>
        <taxon>Pseudomonadati</taxon>
        <taxon>Pseudomonadota</taxon>
        <taxon>Gammaproteobacteria</taxon>
        <taxon>Candidatus Competibacteraceae</taxon>
        <taxon>Plasticicumulans</taxon>
    </lineage>
</organism>
<dbReference type="CDD" id="cd00254">
    <property type="entry name" value="LT-like"/>
    <property type="match status" value="1"/>
</dbReference>
<evidence type="ECO:0000259" key="4">
    <source>
        <dbReference type="Pfam" id="PF13511"/>
    </source>
</evidence>
<accession>A0A4R2L921</accession>